<evidence type="ECO:0000313" key="3">
    <source>
        <dbReference type="Proteomes" id="UP001066276"/>
    </source>
</evidence>
<reference evidence="2" key="1">
    <citation type="journal article" date="2022" name="bioRxiv">
        <title>Sequencing and chromosome-scale assembly of the giantPleurodeles waltlgenome.</title>
        <authorList>
            <person name="Brown T."/>
            <person name="Elewa A."/>
            <person name="Iarovenko S."/>
            <person name="Subramanian E."/>
            <person name="Araus A.J."/>
            <person name="Petzold A."/>
            <person name="Susuki M."/>
            <person name="Suzuki K.-i.T."/>
            <person name="Hayashi T."/>
            <person name="Toyoda A."/>
            <person name="Oliveira C."/>
            <person name="Osipova E."/>
            <person name="Leigh N.D."/>
            <person name="Simon A."/>
            <person name="Yun M.H."/>
        </authorList>
    </citation>
    <scope>NUCLEOTIDE SEQUENCE</scope>
    <source>
        <strain evidence="2">20211129_DDA</strain>
        <tissue evidence="2">Liver</tissue>
    </source>
</reference>
<dbReference type="AlphaFoldDB" id="A0AAV7RQ45"/>
<protein>
    <submittedName>
        <fullName evidence="2">Uncharacterized protein</fullName>
    </submittedName>
</protein>
<gene>
    <name evidence="2" type="ORF">NDU88_005815</name>
</gene>
<name>A0AAV7RQ45_PLEWA</name>
<organism evidence="2 3">
    <name type="scientific">Pleurodeles waltl</name>
    <name type="common">Iberian ribbed newt</name>
    <dbReference type="NCBI Taxonomy" id="8319"/>
    <lineage>
        <taxon>Eukaryota</taxon>
        <taxon>Metazoa</taxon>
        <taxon>Chordata</taxon>
        <taxon>Craniata</taxon>
        <taxon>Vertebrata</taxon>
        <taxon>Euteleostomi</taxon>
        <taxon>Amphibia</taxon>
        <taxon>Batrachia</taxon>
        <taxon>Caudata</taxon>
        <taxon>Salamandroidea</taxon>
        <taxon>Salamandridae</taxon>
        <taxon>Pleurodelinae</taxon>
        <taxon>Pleurodeles</taxon>
    </lineage>
</organism>
<proteinExistence type="predicted"/>
<sequence length="125" mass="13770">MSTSFVRNRKAPYCRPHLPGRWATPPADSSQQRLRALRSRHQGQDEPASTAEFAWKSPCVWNGDKQNQISRLSSGCLLSSSKGKVPRKMGKLKDGSEVDGSLSSVRSVRASFTLDGAQRAEIPGW</sequence>
<dbReference type="EMBL" id="JANPWB010000009">
    <property type="protein sequence ID" value="KAJ1153048.1"/>
    <property type="molecule type" value="Genomic_DNA"/>
</dbReference>
<feature type="region of interest" description="Disordered" evidence="1">
    <location>
        <begin position="1"/>
        <end position="50"/>
    </location>
</feature>
<dbReference type="Proteomes" id="UP001066276">
    <property type="component" value="Chromosome 5"/>
</dbReference>
<evidence type="ECO:0000313" key="2">
    <source>
        <dbReference type="EMBL" id="KAJ1153048.1"/>
    </source>
</evidence>
<evidence type="ECO:0000256" key="1">
    <source>
        <dbReference type="SAM" id="MobiDB-lite"/>
    </source>
</evidence>
<comment type="caution">
    <text evidence="2">The sequence shown here is derived from an EMBL/GenBank/DDBJ whole genome shotgun (WGS) entry which is preliminary data.</text>
</comment>
<accession>A0AAV7RQ45</accession>
<keyword evidence="3" id="KW-1185">Reference proteome</keyword>